<evidence type="ECO:0000256" key="1">
    <source>
        <dbReference type="ARBA" id="ARBA00022679"/>
    </source>
</evidence>
<gene>
    <name evidence="6" type="ORF">FCC1311_015352</name>
</gene>
<keyword evidence="2 4" id="KW-0833">Ubl conjugation pathway</keyword>
<dbReference type="InterPro" id="IPR000608">
    <property type="entry name" value="UBC"/>
</dbReference>
<dbReference type="Gene3D" id="3.10.110.10">
    <property type="entry name" value="Ubiquitin Conjugating Enzyme"/>
    <property type="match status" value="1"/>
</dbReference>
<dbReference type="InParanoid" id="A0A2R5G2R2"/>
<dbReference type="GO" id="GO:0005524">
    <property type="term" value="F:ATP binding"/>
    <property type="evidence" value="ECO:0007669"/>
    <property type="project" value="UniProtKB-UniRule"/>
</dbReference>
<dbReference type="SUPFAM" id="SSF54495">
    <property type="entry name" value="UBC-like"/>
    <property type="match status" value="1"/>
</dbReference>
<evidence type="ECO:0000256" key="4">
    <source>
        <dbReference type="RuleBase" id="RU362109"/>
    </source>
</evidence>
<dbReference type="FunFam" id="3.10.110.10:FF:000051">
    <property type="entry name" value="ubiquitin-conjugating enzyme E2 R2-like"/>
    <property type="match status" value="1"/>
</dbReference>
<evidence type="ECO:0000313" key="6">
    <source>
        <dbReference type="EMBL" id="GBG25317.1"/>
    </source>
</evidence>
<protein>
    <submittedName>
        <fullName evidence="6">Ubiquitin-conjugating enzyme family protein</fullName>
    </submittedName>
</protein>
<dbReference type="InterPro" id="IPR050113">
    <property type="entry name" value="Ub_conjugating_enzyme"/>
</dbReference>
<comment type="similarity">
    <text evidence="4">Belongs to the ubiquitin-conjugating enzyme family.</text>
</comment>
<feature type="active site" description="Glycyl thioester intermediate" evidence="3">
    <location>
        <position position="101"/>
    </location>
</feature>
<dbReference type="InterPro" id="IPR023313">
    <property type="entry name" value="UBQ-conjugating_AS"/>
</dbReference>
<dbReference type="OrthoDB" id="19692at2759"/>
<evidence type="ECO:0000259" key="5">
    <source>
        <dbReference type="PROSITE" id="PS50127"/>
    </source>
</evidence>
<dbReference type="AlphaFoldDB" id="A0A2R5G2R2"/>
<keyword evidence="7" id="KW-1185">Reference proteome</keyword>
<dbReference type="GO" id="GO:0016740">
    <property type="term" value="F:transferase activity"/>
    <property type="evidence" value="ECO:0007669"/>
    <property type="project" value="UniProtKB-KW"/>
</dbReference>
<dbReference type="InterPro" id="IPR016135">
    <property type="entry name" value="UBQ-conjugating_enzyme/RWD"/>
</dbReference>
<dbReference type="PROSITE" id="PS50127">
    <property type="entry name" value="UBC_2"/>
    <property type="match status" value="1"/>
</dbReference>
<dbReference type="FunCoup" id="A0A2R5G2R2">
    <property type="interactions" value="278"/>
</dbReference>
<sequence length="183" mass="20548">MAQTSTGAAMGGNLSSYAKHHLMSQLSELKKSPPDNVSIGLHEDQLHIWECMFMGPNGSLYEGGFFKALLEFPPDYPNNPPTMRFVTPILHPNVYPDGKVCISILHPPGEDKFNEQESADERWRPILGVEAVLISVLSMLTDDEPNLDSPANIDAAKLYREDIKAYKRQVRRLTQRSAESMYD</sequence>
<dbReference type="CDD" id="cd23795">
    <property type="entry name" value="UBCc_UBE2G1"/>
    <property type="match status" value="1"/>
</dbReference>
<feature type="domain" description="UBC core" evidence="5">
    <location>
        <begin position="17"/>
        <end position="179"/>
    </location>
</feature>
<dbReference type="SMART" id="SM00212">
    <property type="entry name" value="UBCc"/>
    <property type="match status" value="1"/>
</dbReference>
<dbReference type="EMBL" id="BEYU01000012">
    <property type="protein sequence ID" value="GBG25317.1"/>
    <property type="molecule type" value="Genomic_DNA"/>
</dbReference>
<comment type="caution">
    <text evidence="6">The sequence shown here is derived from an EMBL/GenBank/DDBJ whole genome shotgun (WGS) entry which is preliminary data.</text>
</comment>
<keyword evidence="1" id="KW-0808">Transferase</keyword>
<evidence type="ECO:0000256" key="3">
    <source>
        <dbReference type="PROSITE-ProRule" id="PRU10133"/>
    </source>
</evidence>
<evidence type="ECO:0000313" key="7">
    <source>
        <dbReference type="Proteomes" id="UP000241890"/>
    </source>
</evidence>
<evidence type="ECO:0000256" key="2">
    <source>
        <dbReference type="ARBA" id="ARBA00022786"/>
    </source>
</evidence>
<reference evidence="6 7" key="1">
    <citation type="submission" date="2017-12" db="EMBL/GenBank/DDBJ databases">
        <title>Sequencing, de novo assembly and annotation of complete genome of a new Thraustochytrid species, strain FCC1311.</title>
        <authorList>
            <person name="Sedici K."/>
            <person name="Godart F."/>
            <person name="Aiese Cigliano R."/>
            <person name="Sanseverino W."/>
            <person name="Barakat M."/>
            <person name="Ortet P."/>
            <person name="Marechal E."/>
            <person name="Cagnac O."/>
            <person name="Amato A."/>
        </authorList>
    </citation>
    <scope>NUCLEOTIDE SEQUENCE [LARGE SCALE GENOMIC DNA]</scope>
</reference>
<keyword evidence="4" id="KW-0067">ATP-binding</keyword>
<keyword evidence="4" id="KW-0547">Nucleotide-binding</keyword>
<dbReference type="Pfam" id="PF00179">
    <property type="entry name" value="UQ_con"/>
    <property type="match status" value="1"/>
</dbReference>
<dbReference type="PROSITE" id="PS00183">
    <property type="entry name" value="UBC_1"/>
    <property type="match status" value="1"/>
</dbReference>
<name>A0A2R5G2R2_9STRA</name>
<dbReference type="PANTHER" id="PTHR24067">
    <property type="entry name" value="UBIQUITIN-CONJUGATING ENZYME E2"/>
    <property type="match status" value="1"/>
</dbReference>
<accession>A0A2R5G2R2</accession>
<dbReference type="Proteomes" id="UP000241890">
    <property type="component" value="Unassembled WGS sequence"/>
</dbReference>
<proteinExistence type="inferred from homology"/>
<organism evidence="6 7">
    <name type="scientific">Hondaea fermentalgiana</name>
    <dbReference type="NCBI Taxonomy" id="2315210"/>
    <lineage>
        <taxon>Eukaryota</taxon>
        <taxon>Sar</taxon>
        <taxon>Stramenopiles</taxon>
        <taxon>Bigyra</taxon>
        <taxon>Labyrinthulomycetes</taxon>
        <taxon>Thraustochytrida</taxon>
        <taxon>Thraustochytriidae</taxon>
        <taxon>Hondaea</taxon>
    </lineage>
</organism>